<accession>A0A8X6TVM3</accession>
<organism evidence="1 2">
    <name type="scientific">Nephila pilipes</name>
    <name type="common">Giant wood spider</name>
    <name type="synonym">Nephila maculata</name>
    <dbReference type="NCBI Taxonomy" id="299642"/>
    <lineage>
        <taxon>Eukaryota</taxon>
        <taxon>Metazoa</taxon>
        <taxon>Ecdysozoa</taxon>
        <taxon>Arthropoda</taxon>
        <taxon>Chelicerata</taxon>
        <taxon>Arachnida</taxon>
        <taxon>Araneae</taxon>
        <taxon>Araneomorphae</taxon>
        <taxon>Entelegynae</taxon>
        <taxon>Araneoidea</taxon>
        <taxon>Nephilidae</taxon>
        <taxon>Nephila</taxon>
    </lineage>
</organism>
<evidence type="ECO:0000313" key="1">
    <source>
        <dbReference type="EMBL" id="GFT61406.1"/>
    </source>
</evidence>
<dbReference type="Proteomes" id="UP000887013">
    <property type="component" value="Unassembled WGS sequence"/>
</dbReference>
<dbReference type="AlphaFoldDB" id="A0A8X6TVM3"/>
<reference evidence="1" key="1">
    <citation type="submission" date="2020-08" db="EMBL/GenBank/DDBJ databases">
        <title>Multicomponent nature underlies the extraordinary mechanical properties of spider dragline silk.</title>
        <authorList>
            <person name="Kono N."/>
            <person name="Nakamura H."/>
            <person name="Mori M."/>
            <person name="Yoshida Y."/>
            <person name="Ohtoshi R."/>
            <person name="Malay A.D."/>
            <person name="Moran D.A.P."/>
            <person name="Tomita M."/>
            <person name="Numata K."/>
            <person name="Arakawa K."/>
        </authorList>
    </citation>
    <scope>NUCLEOTIDE SEQUENCE</scope>
</reference>
<proteinExistence type="predicted"/>
<gene>
    <name evidence="1" type="ORF">NPIL_553411</name>
</gene>
<comment type="caution">
    <text evidence="1">The sequence shown here is derived from an EMBL/GenBank/DDBJ whole genome shotgun (WGS) entry which is preliminary data.</text>
</comment>
<evidence type="ECO:0000313" key="2">
    <source>
        <dbReference type="Proteomes" id="UP000887013"/>
    </source>
</evidence>
<keyword evidence="2" id="KW-1185">Reference proteome</keyword>
<dbReference type="EMBL" id="BMAW01019051">
    <property type="protein sequence ID" value="GFT61406.1"/>
    <property type="molecule type" value="Genomic_DNA"/>
</dbReference>
<sequence>MAVAYILQSNRYHGGRSRGYSPWIPAGDMGTDQHENHILSLGFAEICTDRGSKQARFHTFYALRRHPTTHSLPD</sequence>
<name>A0A8X6TVM3_NEPPI</name>
<protein>
    <submittedName>
        <fullName evidence="1">Uncharacterized protein</fullName>
    </submittedName>
</protein>